<dbReference type="GO" id="GO:0005835">
    <property type="term" value="C:fatty acid synthase complex"/>
    <property type="evidence" value="ECO:0007669"/>
    <property type="project" value="InterPro"/>
</dbReference>
<dbReference type="PANTHER" id="PTHR10982">
    <property type="entry name" value="MALONYL COA-ACYL CARRIER PROTEIN TRANSACYLASE"/>
    <property type="match status" value="1"/>
</dbReference>
<dbReference type="InterPro" id="IPR016039">
    <property type="entry name" value="Thiolase-like"/>
</dbReference>
<dbReference type="CDD" id="cd00828">
    <property type="entry name" value="elong_cond_enzymes"/>
    <property type="match status" value="1"/>
</dbReference>
<dbReference type="OrthoDB" id="4746285at2"/>
<dbReference type="InterPro" id="IPR036291">
    <property type="entry name" value="NAD(P)-bd_dom_sf"/>
</dbReference>
<evidence type="ECO:0000256" key="4">
    <source>
        <dbReference type="ARBA" id="ARBA00022679"/>
    </source>
</evidence>
<gene>
    <name evidence="10" type="primary">eryA</name>
    <name evidence="10" type="ORF">CGLAU_02710</name>
</gene>
<dbReference type="GO" id="GO:0004315">
    <property type="term" value="F:3-oxoacyl-[acyl-carrier-protein] synthase activity"/>
    <property type="evidence" value="ECO:0007669"/>
    <property type="project" value="InterPro"/>
</dbReference>
<dbReference type="InterPro" id="IPR016035">
    <property type="entry name" value="Acyl_Trfase/lysoPLipase"/>
</dbReference>
<evidence type="ECO:0000256" key="5">
    <source>
        <dbReference type="ARBA" id="ARBA00022801"/>
    </source>
</evidence>
<evidence type="ECO:0000256" key="6">
    <source>
        <dbReference type="ARBA" id="ARBA00022857"/>
    </source>
</evidence>
<dbReference type="Pfam" id="PF08354">
    <property type="entry name" value="Fas1-AflB-like_hel"/>
    <property type="match status" value="1"/>
</dbReference>
<keyword evidence="4 10" id="KW-0808">Transferase</keyword>
<dbReference type="SUPFAM" id="SSF54637">
    <property type="entry name" value="Thioesterase/thiol ester dehydrase-isomerase"/>
    <property type="match status" value="1"/>
</dbReference>
<dbReference type="Pfam" id="PF01575">
    <property type="entry name" value="MaoC_dehydratas"/>
    <property type="match status" value="1"/>
</dbReference>
<evidence type="ECO:0000256" key="2">
    <source>
        <dbReference type="ARBA" id="ARBA00022450"/>
    </source>
</evidence>
<organism evidence="10 11">
    <name type="scientific">Corynebacterium glaucum</name>
    <dbReference type="NCBI Taxonomy" id="187491"/>
    <lineage>
        <taxon>Bacteria</taxon>
        <taxon>Bacillati</taxon>
        <taxon>Actinomycetota</taxon>
        <taxon>Actinomycetes</taxon>
        <taxon>Mycobacteriales</taxon>
        <taxon>Corynebacteriaceae</taxon>
        <taxon>Corynebacterium</taxon>
    </lineage>
</organism>
<dbReference type="Gene3D" id="3.10.129.10">
    <property type="entry name" value="Hotdog Thioesterase"/>
    <property type="match status" value="1"/>
</dbReference>
<dbReference type="Gene3D" id="3.40.366.10">
    <property type="entry name" value="Malonyl-Coenzyme A Acyl Carrier Protein, domain 2"/>
    <property type="match status" value="2"/>
</dbReference>
<sequence precursor="true">MNLTPLLSMSNPALIFPGQASAWQTALSDAAASPATAARLSQLLDEAQNITGPVARPLASVVPGAAQRLRELIDSDATAAGAVARKDIDALPAVSVPGILLAQIAQLEHLRDLGLPVDAERTIIDGHSQGIIAAAAVDNPAQALAYAFILGAAASQDFGATDAESRMLSVRGIPAPQMLERFPNTGTDTDANNRAVVSVINGPRHVILSGTPEQLADAQREIEAVAKAYNAKLEAAEFGGSELEPIFDTLDVAYPFHTQGNTGAVSLVDDWSRSCGIAITSPATPREMAQTILVDQFNFPERISDVLQRGASHIVSFEHGISSIIRGLAAGASVPVLTADTAKGRDALATPGTEIPEAADYSKFAPRLVRLPDGKVYTQTRFSTVTGLSPIILGGMTPTSADGEIVAAAANAGYWTELAGGGMYSEDVFNAHRDTLIKHLEPGRTAQFNTMFFDRFLWNLHFGQTRMVPKARTQGAPFNGVCISAGIPEVDEATEIIEGLIADGFPYVAFKPGTEKQIRDALKIAEANPDVPVILMIEDGHAGGHHSWVNLDDMLLSTYAEVRAHDNALLTVGGGVYSPDRAAALLTGEWATRYGVTKMPVDAVFLGTVAMATKEAKATDSVKDLLVNTPGLTPEDNGGWVSRGTGRNGVASSQSHLLADIHDLDNSFAKAARLITNMPAEEYRDRREEIIDALAATSKPFFGDIEDMTYAEWIERFVELAYPFVDQTWNARFEETLHRIEARLNPQDHGEIDTLFPSGEGIDAKQAVDKLFASYPQAREVHVSPRDAAWWIQLHYKYPKPMPWVPAIDGDLKMWFGKDTLWQAQDERYTADQVRIIPGPVAVAGITKKNEPVAELLARFEAAATEQLQVAGLEPAEQFARLNDAATVEEFIKAAPTMMWHGHLMENPAYAMDEAAYEIVSEELEDCTKQWSIRIVTDSFWDHLPEEQRPFYVRDVMIPIDLPEGVSTGASPVVSDERLPKAVFDLLAGLAGVGSTSEAGDEIRELPSLIDGTVTDATPYGLAKSSFTFPASLLAAHTAVTGAALGADVKVGTPDVLVGPCWPAIYTALGSGQLEDGFPVIEGLLNAVHLDHVINLRADLHELADGRTIEVTSWCSSIDESVSGRLVTVELELRDASDPEGEVVATQMHRFAIRGRATTNTPPAQAPAYGGAPEAAEIQATPRSFVDRAVVTAPHDMTPFALVSGDYNPIHSSYNASGLVGLKAPLVHGMWLSATAQHLAGRHGDVKSWTYSMYGMVQLDDQVEITAERVGRVGIRPALEVTCRIGGEVVSRGQALLAQPRTAYIYPGQGIQAVGMGKGDRDVCPAARAAWRRADRHTRTNLGFSIQKIVDENPTEVTVKGEVHRHPDGVLHLTQFTQVALAVVAYAQTERLRAADALAEGAMYAGHSLGEYTALASLGNIFDLEAVIDIVYSRGSSMGSLVPRDAEGNSEYAMGALRPNMIGVSDSDVANYVGQVSEDTGEFLEIVNYNIKGMQYSVAGSKKGLAELARRANGVRERAYVPIPGIDVPFHSRVLRSGVPDFEQKLDELLPAEIDVEALVDRYVPNLVARPFELTQDFIDAIKAEVPTKALDGVTPESLEPSALARLLLIELLAWQFASPVRWIETQDLIFRRVDQAIEVGLASSPTLTNLAKREMDIIGHHIPVLNVEANQDQVMLNDAVAAPEPELEELDDAAAPAAPESAAPAAESTETAPAPAPAPAVAPATGTPASAATDIPFKAADAVMALFAFQNKLRIEQINDSDTIEELTGGVSSRRNQLLMDMSAELGVPAIDGAAEADVTTLRERVNSAAPGYSPFGAVLTEAVTARLRQVLGAAGLKPAYVGEYVTGTWGLPATWTPHIEAEIFLGTRDEESVRGGTLNTLPAAASKAEVSALIDAAIERVAAAHGQAVSRASTSTSSGGGVVDSAALDAYREEVTDTLVATARTLLGKLGIEDEHAEIEAPDTTIIDAIEAELGSGWTSQVAPVFDARRAVLFDDRWAQAREDLTRVALGEVDIDVARFAGTGQTIVDQATWYAEHGFDGPLTEIASVAAEVPELEYAADVALVTGAAPGSIATALVERLLEGGATVIMTASRVNQARKEFARKLYRDHASQGAALWLVPANLSSYRDIDALIDWIGTEQKETVGNEVKVIKPALTPTLAFPFAAPSVSGSLAEVGGNAETQARLLLWSVERTIARLSELAQASDQAVRTHVVLPGSPNRGTFGGDGAYGEVKAALDAVLNKWSAESGWPEGVTLAQARIGWVSGTALMGGNDVLIPAAKEAGIHVWDPEEISSELMGLVSQESRTRAAEGPLDLDLTGGLADAGVSIADLARRGRAADSDDNAGASAETGAATAETIKALPNVANPVQPTGIEVGEVTCSLYDMIVICGIGEVSSWGSGRTRREAEYGIQRNGEVDLTAAGVLELAWMTGLVTWAEDPTPGWYDADGAEVPEEDIYERFRDEVVARAGVRELTDKYFLTDRGSIDMTEVFLDRDVTFTVASESEARDYATADPEKTVVRSNDGEWTVTRLAGAKAAMPRKATLTRTVAGQMPDDFDPANWGIPAQMIDGMDRMAVWNLVTAVDAFISAGFTPAELMRAVHPADVASTQGTGIGGMESLHKVFVSRFLGHERQSDILQEALPNVVAAHVMQALVGGYGSMIHPVGACATAAVSVEEAVDKIALGKADFVVAGGIDDVQVESLEGFGNMNATADTETMRAKGIDDRFISRANDRRRGGFLEAEGGGTVLIARGSLAAELGLPVHAVIAYAHSFGDGAHTSIPAPGLGVLAAARGGEQSRLAKNLASLGLTPDDVTVLSKHDTSTNANDPNESELHSILWPAIGRDARAPLYVISQKTLTGHSKAGAALFQIGGLIDVLRTGNLPQNASLDCVDPLISPKAKNLVWLRAPLALGEGRVKAAALTSLGFGHVGALVVLAHPGVFEAAVVAARGEAAAAEWRERATQRLRAGADHLEAGMVGRRPLFEQVENRRFVEGNTHDGEIALLLNPDARLGEDGKYPLS</sequence>
<dbReference type="Pfam" id="PF22690">
    <property type="entry name" value="FAS_AT_central"/>
    <property type="match status" value="1"/>
</dbReference>
<dbReference type="GO" id="GO:0004312">
    <property type="term" value="F:fatty acid synthase activity"/>
    <property type="evidence" value="ECO:0007669"/>
    <property type="project" value="InterPro"/>
</dbReference>
<dbReference type="InterPro" id="IPR020841">
    <property type="entry name" value="PKS_Beta-ketoAc_synthase_dom"/>
</dbReference>
<proteinExistence type="inferred from homology"/>
<evidence type="ECO:0000313" key="11">
    <source>
        <dbReference type="Proteomes" id="UP000217209"/>
    </source>
</evidence>
<dbReference type="Gene3D" id="1.20.930.70">
    <property type="match status" value="1"/>
</dbReference>
<dbReference type="EC" id="2.3.1.94" evidence="10"/>
<dbReference type="GO" id="GO:0004318">
    <property type="term" value="F:enoyl-[acyl-carrier-protein] reductase (NADH) activity"/>
    <property type="evidence" value="ECO:0007669"/>
    <property type="project" value="InterPro"/>
</dbReference>
<dbReference type="SMART" id="SM00827">
    <property type="entry name" value="PKS_AT"/>
    <property type="match status" value="1"/>
</dbReference>
<dbReference type="GO" id="GO:0016787">
    <property type="term" value="F:hydrolase activity"/>
    <property type="evidence" value="ECO:0007669"/>
    <property type="project" value="UniProtKB-KW"/>
</dbReference>
<dbReference type="KEGG" id="cgv:CGLAU_02710"/>
<protein>
    <submittedName>
        <fullName evidence="10">Erythronolide synthase, modules 1 and 2</fullName>
        <ecNumber evidence="10">2.3.1.94</ecNumber>
    </submittedName>
</protein>
<dbReference type="InterPro" id="IPR013565">
    <property type="entry name" value="Fas1/AflB-like_central"/>
</dbReference>
<name>A0A1Q2HUK4_9CORY</name>
<dbReference type="Pfam" id="PF00109">
    <property type="entry name" value="ketoacyl-synt"/>
    <property type="match status" value="1"/>
</dbReference>
<dbReference type="Gene3D" id="3.90.25.70">
    <property type="match status" value="1"/>
</dbReference>
<keyword evidence="2" id="KW-0596">Phosphopantetheine</keyword>
<dbReference type="PRINTS" id="PR01483">
    <property type="entry name" value="FASYNTHASE"/>
</dbReference>
<dbReference type="RefSeq" id="WP_095659362.1">
    <property type="nucleotide sequence ID" value="NZ_CP019688.1"/>
</dbReference>
<dbReference type="GO" id="GO:0047879">
    <property type="term" value="F:erythronolide synthase activity"/>
    <property type="evidence" value="ECO:0007669"/>
    <property type="project" value="UniProtKB-EC"/>
</dbReference>
<dbReference type="InterPro" id="IPR014043">
    <property type="entry name" value="Acyl_transferase_dom"/>
</dbReference>
<dbReference type="InterPro" id="IPR013785">
    <property type="entry name" value="Aldolase_TIM"/>
</dbReference>
<dbReference type="Gene3D" id="3.40.50.720">
    <property type="entry name" value="NAD(P)-binding Rossmann-like Domain"/>
    <property type="match status" value="1"/>
</dbReference>
<evidence type="ECO:0000259" key="9">
    <source>
        <dbReference type="PROSITE" id="PS52004"/>
    </source>
</evidence>
<accession>A0A1Q2HUK4</accession>
<dbReference type="InterPro" id="IPR029069">
    <property type="entry name" value="HotDog_dom_sf"/>
</dbReference>
<dbReference type="SMART" id="SM00825">
    <property type="entry name" value="PKS_KS"/>
    <property type="match status" value="1"/>
</dbReference>
<dbReference type="InterPro" id="IPR050830">
    <property type="entry name" value="Fungal_FAS"/>
</dbReference>
<dbReference type="InterPro" id="IPR018201">
    <property type="entry name" value="Ketoacyl_synth_AS"/>
</dbReference>
<dbReference type="SUPFAM" id="SSF52151">
    <property type="entry name" value="FabD/lysophospholipase-like"/>
    <property type="match status" value="2"/>
</dbReference>
<dbReference type="CDD" id="cd08950">
    <property type="entry name" value="KR_fFAS_SDR_c_like"/>
    <property type="match status" value="1"/>
</dbReference>
<dbReference type="Gene3D" id="3.40.47.10">
    <property type="match status" value="1"/>
</dbReference>
<reference evidence="10 11" key="1">
    <citation type="submission" date="2016-12" db="EMBL/GenBank/DDBJ databases">
        <authorList>
            <person name="Song W.-J."/>
            <person name="Kurnit D.M."/>
        </authorList>
    </citation>
    <scope>NUCLEOTIDE SEQUENCE [LARGE SCALE GENOMIC DNA]</scope>
    <source>
        <strain evidence="10 11">DSM 30827</strain>
    </source>
</reference>
<dbReference type="GO" id="GO:0006633">
    <property type="term" value="P:fatty acid biosynthetic process"/>
    <property type="evidence" value="ECO:0007669"/>
    <property type="project" value="InterPro"/>
</dbReference>
<keyword evidence="3" id="KW-0597">Phosphoprotein</keyword>
<comment type="similarity">
    <text evidence="1">Belongs to the enoyl-CoA hydratase/isomerase family.</text>
</comment>
<dbReference type="Gene3D" id="3.20.20.70">
    <property type="entry name" value="Aldolase class I"/>
    <property type="match status" value="1"/>
</dbReference>
<dbReference type="InterPro" id="IPR001227">
    <property type="entry name" value="Ac_transferase_dom_sf"/>
</dbReference>
<dbReference type="SUPFAM" id="SSF51735">
    <property type="entry name" value="NAD(P)-binding Rossmann-fold domains"/>
    <property type="match status" value="1"/>
</dbReference>
<evidence type="ECO:0000256" key="8">
    <source>
        <dbReference type="SAM" id="MobiDB-lite"/>
    </source>
</evidence>
<dbReference type="InterPro" id="IPR003965">
    <property type="entry name" value="Fatty_acid_synthase"/>
</dbReference>
<dbReference type="InterPro" id="IPR014031">
    <property type="entry name" value="Ketoacyl_synth_C"/>
</dbReference>
<dbReference type="Pfam" id="PF18094">
    <property type="entry name" value="DNA_pol_B_N"/>
    <property type="match status" value="1"/>
</dbReference>
<feature type="region of interest" description="Disordered" evidence="8">
    <location>
        <begin position="1692"/>
        <end position="1728"/>
    </location>
</feature>
<dbReference type="Pfam" id="PF02801">
    <property type="entry name" value="Ketoacyl-synt_C"/>
    <property type="match status" value="1"/>
</dbReference>
<dbReference type="InterPro" id="IPR047224">
    <property type="entry name" value="FAS_alpha_su_C"/>
</dbReference>
<dbReference type="InterPro" id="IPR002539">
    <property type="entry name" value="MaoC-like_dom"/>
</dbReference>
<evidence type="ECO:0000256" key="1">
    <source>
        <dbReference type="ARBA" id="ARBA00005254"/>
    </source>
</evidence>
<keyword evidence="6" id="KW-0521">NADP</keyword>
<dbReference type="PROSITE" id="PS52004">
    <property type="entry name" value="KS3_2"/>
    <property type="match status" value="1"/>
</dbReference>
<dbReference type="Pfam" id="PF00698">
    <property type="entry name" value="Acyl_transf_1"/>
    <property type="match status" value="1"/>
</dbReference>
<dbReference type="EMBL" id="CP019688">
    <property type="protein sequence ID" value="AQQ14527.1"/>
    <property type="molecule type" value="Genomic_DNA"/>
</dbReference>
<dbReference type="Gene3D" id="3.30.70.250">
    <property type="entry name" value="Malonyl-CoA ACP transacylase, ACP-binding"/>
    <property type="match status" value="1"/>
</dbReference>
<feature type="domain" description="Ketosynthase family 3 (KS3)" evidence="9">
    <location>
        <begin position="2489"/>
        <end position="2940"/>
    </location>
</feature>
<keyword evidence="5" id="KW-0378">Hydrolase</keyword>
<dbReference type="Proteomes" id="UP000217209">
    <property type="component" value="Chromosome"/>
</dbReference>
<dbReference type="InterPro" id="IPR055118">
    <property type="entry name" value="FAS-like_AT_central"/>
</dbReference>
<dbReference type="InterPro" id="IPR014030">
    <property type="entry name" value="Ketoacyl_synth_N"/>
</dbReference>
<dbReference type="SUPFAM" id="SSF53901">
    <property type="entry name" value="Thiolase-like"/>
    <property type="match status" value="2"/>
</dbReference>
<evidence type="ECO:0000256" key="7">
    <source>
        <dbReference type="ARBA" id="ARBA00023002"/>
    </source>
</evidence>
<evidence type="ECO:0000256" key="3">
    <source>
        <dbReference type="ARBA" id="ARBA00022553"/>
    </source>
</evidence>
<evidence type="ECO:0000313" key="10">
    <source>
        <dbReference type="EMBL" id="AQQ14527.1"/>
    </source>
</evidence>
<dbReference type="FunFam" id="3.40.366.10:FF:000009">
    <property type="entry name" value="Fatty acid synthase Fas"/>
    <property type="match status" value="1"/>
</dbReference>
<keyword evidence="10" id="KW-0012">Acyltransferase</keyword>
<dbReference type="SUPFAM" id="SSF51412">
    <property type="entry name" value="Inosine monophosphate dehydrogenase (IMPDH)"/>
    <property type="match status" value="1"/>
</dbReference>
<dbReference type="PROSITE" id="PS00606">
    <property type="entry name" value="KS3_1"/>
    <property type="match status" value="1"/>
</dbReference>
<keyword evidence="7" id="KW-0560">Oxidoreductase</keyword>
<dbReference type="PANTHER" id="PTHR10982:SF21">
    <property type="entry name" value="FATTY ACID SYNTHASE SUBUNIT BETA"/>
    <property type="match status" value="1"/>
</dbReference>
<feature type="compositionally biased region" description="Low complexity" evidence="8">
    <location>
        <begin position="1694"/>
        <end position="1714"/>
    </location>
</feature>
<keyword evidence="11" id="KW-1185">Reference proteome</keyword>